<dbReference type="GO" id="GO:0000774">
    <property type="term" value="F:adenyl-nucleotide exchange factor activity"/>
    <property type="evidence" value="ECO:0007669"/>
    <property type="project" value="InterPro"/>
</dbReference>
<sequence>MLFFSARRKEKNESISKIPLILDKLWSEEGLQEEQWKLQQENYQTLLTRQRKSEVVIENILEVLDEYKTILEEQNSARSKEKVLVGYISAYDGSLHQLERMFRNIEGKEGEWVKQLEGIKKQLRDNMEKSELKIIKEQDITVDFNLHEVVGICDTEQKEKDGQVCEVIIPGIIFEGNVVNKAKVTAYQYKGEENAG</sequence>
<protein>
    <submittedName>
        <fullName evidence="2">Molecular chaperone GrpE (Heat shock protein)</fullName>
    </submittedName>
</protein>
<dbReference type="AlphaFoldDB" id="A0A4R3KEN9"/>
<keyword evidence="1" id="KW-0175">Coiled coil</keyword>
<dbReference type="EMBL" id="SLZZ01000004">
    <property type="protein sequence ID" value="TCS81101.1"/>
    <property type="molecule type" value="Genomic_DNA"/>
</dbReference>
<proteinExistence type="predicted"/>
<evidence type="ECO:0000313" key="2">
    <source>
        <dbReference type="EMBL" id="TCS81101.1"/>
    </source>
</evidence>
<dbReference type="RefSeq" id="WP_132379179.1">
    <property type="nucleotide sequence ID" value="NZ_SLZZ01000004.1"/>
</dbReference>
<comment type="caution">
    <text evidence="2">The sequence shown here is derived from an EMBL/GenBank/DDBJ whole genome shotgun (WGS) entry which is preliminary data.</text>
</comment>
<dbReference type="Proteomes" id="UP000295726">
    <property type="component" value="Unassembled WGS sequence"/>
</dbReference>
<evidence type="ECO:0000313" key="3">
    <source>
        <dbReference type="Proteomes" id="UP000295726"/>
    </source>
</evidence>
<dbReference type="InterPro" id="IPR000740">
    <property type="entry name" value="GrpE"/>
</dbReference>
<dbReference type="OrthoDB" id="2064405at2"/>
<accession>A0A4R3KEN9</accession>
<feature type="coiled-coil region" evidence="1">
    <location>
        <begin position="113"/>
        <end position="140"/>
    </location>
</feature>
<reference evidence="2 3" key="1">
    <citation type="submission" date="2019-03" db="EMBL/GenBank/DDBJ databases">
        <title>Genomic Encyclopedia of Type Strains, Phase IV (KMG-IV): sequencing the most valuable type-strain genomes for metagenomic binning, comparative biology and taxonomic classification.</title>
        <authorList>
            <person name="Goeker M."/>
        </authorList>
    </citation>
    <scope>NUCLEOTIDE SEQUENCE [LARGE SCALE GENOMIC DNA]</scope>
    <source>
        <strain evidence="2 3">DSM 29489</strain>
    </source>
</reference>
<dbReference type="GO" id="GO:0042803">
    <property type="term" value="F:protein homodimerization activity"/>
    <property type="evidence" value="ECO:0007669"/>
    <property type="project" value="InterPro"/>
</dbReference>
<keyword evidence="2" id="KW-0346">Stress response</keyword>
<evidence type="ECO:0000256" key="1">
    <source>
        <dbReference type="SAM" id="Coils"/>
    </source>
</evidence>
<gene>
    <name evidence="2" type="ORF">EDD59_10420</name>
</gene>
<organism evidence="2 3">
    <name type="scientific">Muricomes intestini</name>
    <dbReference type="NCBI Taxonomy" id="1796634"/>
    <lineage>
        <taxon>Bacteria</taxon>
        <taxon>Bacillati</taxon>
        <taxon>Bacillota</taxon>
        <taxon>Clostridia</taxon>
        <taxon>Lachnospirales</taxon>
        <taxon>Lachnospiraceae</taxon>
        <taxon>Muricomes</taxon>
    </lineage>
</organism>
<dbReference type="GO" id="GO:0051087">
    <property type="term" value="F:protein-folding chaperone binding"/>
    <property type="evidence" value="ECO:0007669"/>
    <property type="project" value="InterPro"/>
</dbReference>
<dbReference type="Pfam" id="PF01025">
    <property type="entry name" value="GrpE"/>
    <property type="match status" value="1"/>
</dbReference>
<dbReference type="GO" id="GO:0006457">
    <property type="term" value="P:protein folding"/>
    <property type="evidence" value="ECO:0007669"/>
    <property type="project" value="InterPro"/>
</dbReference>
<name>A0A4R3KEN9_9FIRM</name>
<keyword evidence="3" id="KW-1185">Reference proteome</keyword>